<protein>
    <submittedName>
        <fullName evidence="1">Uncharacterized protein</fullName>
    </submittedName>
</protein>
<organism evidence="1">
    <name type="scientific">marine sediment metagenome</name>
    <dbReference type="NCBI Taxonomy" id="412755"/>
    <lineage>
        <taxon>unclassified sequences</taxon>
        <taxon>metagenomes</taxon>
        <taxon>ecological metagenomes</taxon>
    </lineage>
</organism>
<dbReference type="AlphaFoldDB" id="A0A0F9SEN6"/>
<dbReference type="EMBL" id="LAZR01002037">
    <property type="protein sequence ID" value="KKN35461.1"/>
    <property type="molecule type" value="Genomic_DNA"/>
</dbReference>
<gene>
    <name evidence="1" type="ORF">LCGC14_0783640</name>
</gene>
<proteinExistence type="predicted"/>
<comment type="caution">
    <text evidence="1">The sequence shown here is derived from an EMBL/GenBank/DDBJ whole genome shotgun (WGS) entry which is preliminary data.</text>
</comment>
<reference evidence="1" key="1">
    <citation type="journal article" date="2015" name="Nature">
        <title>Complex archaea that bridge the gap between prokaryotes and eukaryotes.</title>
        <authorList>
            <person name="Spang A."/>
            <person name="Saw J.H."/>
            <person name="Jorgensen S.L."/>
            <person name="Zaremba-Niedzwiedzka K."/>
            <person name="Martijn J."/>
            <person name="Lind A.E."/>
            <person name="van Eijk R."/>
            <person name="Schleper C."/>
            <person name="Guy L."/>
            <person name="Ettema T.J."/>
        </authorList>
    </citation>
    <scope>NUCLEOTIDE SEQUENCE</scope>
</reference>
<accession>A0A0F9SEN6</accession>
<evidence type="ECO:0000313" key="1">
    <source>
        <dbReference type="EMBL" id="KKN35461.1"/>
    </source>
</evidence>
<sequence>MKTRTLCLARDYRGDFNVTLYSKEPKWDAFEEYWHGKPLCNFCSRQWSTFCPALKCKPDEKIKLKLTQLKNGIKLERVQCLSILKKRAKTMSGI</sequence>
<name>A0A0F9SEN6_9ZZZZ</name>